<feature type="repeat" description="TPR" evidence="3">
    <location>
        <begin position="189"/>
        <end position="222"/>
    </location>
</feature>
<dbReference type="RefSeq" id="WP_245937476.1">
    <property type="nucleotide sequence ID" value="NZ_QPJJ01000012.1"/>
</dbReference>
<evidence type="ECO:0000256" key="2">
    <source>
        <dbReference type="ARBA" id="ARBA00022803"/>
    </source>
</evidence>
<feature type="coiled-coil region" evidence="4">
    <location>
        <begin position="369"/>
        <end position="396"/>
    </location>
</feature>
<dbReference type="SMART" id="SM00028">
    <property type="entry name" value="TPR"/>
    <property type="match status" value="8"/>
</dbReference>
<dbReference type="Pfam" id="PF13432">
    <property type="entry name" value="TPR_16"/>
    <property type="match status" value="1"/>
</dbReference>
<feature type="repeat" description="TPR" evidence="3">
    <location>
        <begin position="390"/>
        <end position="423"/>
    </location>
</feature>
<keyword evidence="2 3" id="KW-0802">TPR repeat</keyword>
<evidence type="ECO:0000256" key="3">
    <source>
        <dbReference type="PROSITE-ProRule" id="PRU00339"/>
    </source>
</evidence>
<dbReference type="InterPro" id="IPR019734">
    <property type="entry name" value="TPR_rpt"/>
</dbReference>
<dbReference type="AlphaFoldDB" id="A0A368XAC9"/>
<keyword evidence="1" id="KW-0677">Repeat</keyword>
<organism evidence="5 6">
    <name type="scientific">Saliterribacillus persicus</name>
    <dbReference type="NCBI Taxonomy" id="930114"/>
    <lineage>
        <taxon>Bacteria</taxon>
        <taxon>Bacillati</taxon>
        <taxon>Bacillota</taxon>
        <taxon>Bacilli</taxon>
        <taxon>Bacillales</taxon>
        <taxon>Bacillaceae</taxon>
        <taxon>Saliterribacillus</taxon>
    </lineage>
</organism>
<reference evidence="5 6" key="1">
    <citation type="submission" date="2018-07" db="EMBL/GenBank/DDBJ databases">
        <title>Genomic Encyclopedia of Type Strains, Phase IV (KMG-IV): sequencing the most valuable type-strain genomes for metagenomic binning, comparative biology and taxonomic classification.</title>
        <authorList>
            <person name="Goeker M."/>
        </authorList>
    </citation>
    <scope>NUCLEOTIDE SEQUENCE [LARGE SCALE GENOMIC DNA]</scope>
    <source>
        <strain evidence="5 6">DSM 27696</strain>
    </source>
</reference>
<protein>
    <submittedName>
        <fullName evidence="5">Tfp pilus assembly protein PilF</fullName>
    </submittedName>
</protein>
<evidence type="ECO:0000313" key="5">
    <source>
        <dbReference type="EMBL" id="RCW64921.1"/>
    </source>
</evidence>
<dbReference type="InterPro" id="IPR011990">
    <property type="entry name" value="TPR-like_helical_dom_sf"/>
</dbReference>
<dbReference type="Pfam" id="PF13181">
    <property type="entry name" value="TPR_8"/>
    <property type="match status" value="1"/>
</dbReference>
<evidence type="ECO:0000256" key="4">
    <source>
        <dbReference type="SAM" id="Coils"/>
    </source>
</evidence>
<dbReference type="SUPFAM" id="SSF48452">
    <property type="entry name" value="TPR-like"/>
    <property type="match status" value="2"/>
</dbReference>
<dbReference type="EMBL" id="QPJJ01000012">
    <property type="protein sequence ID" value="RCW64921.1"/>
    <property type="molecule type" value="Genomic_DNA"/>
</dbReference>
<evidence type="ECO:0000256" key="1">
    <source>
        <dbReference type="ARBA" id="ARBA00022737"/>
    </source>
</evidence>
<dbReference type="PANTHER" id="PTHR45586:SF15">
    <property type="entry name" value="TPR REPEAT-CONTAINING PROTEIN YPIA"/>
    <property type="match status" value="1"/>
</dbReference>
<proteinExistence type="predicted"/>
<accession>A0A368XAC9</accession>
<dbReference type="Gene3D" id="1.25.40.10">
    <property type="entry name" value="Tetratricopeptide repeat domain"/>
    <property type="match status" value="3"/>
</dbReference>
<sequence>MLLTCSDMIKEDEITDMYRRVVYMNIFEQGIEWIQEGKTEEAIVLLEDNVMEVDLDQRLDIAALFIQLGLHDKAEQILLQIKDNSEAKILLSDIYIDLDNDDEAIAILNEFEPEEEGYLAALVQLADLYQSQGLYEVAENKLLEAKNTNPTEIVIDFALGELAFSLAEYVKASNYYEKVLRKESQVADIDIKLRLAEAYAGSGEFEKAFEFYENSDTNDPEALFRYAYLAFRAERFDIAIDSFKALLEKDEDYPAVYLYLAEALYEEGQKDEAYKIAKKGVEIDPFSKELQLELGRLAHQFREDELAEASIKKALELDPDYKEAILFLIEVFKQKNDYTAIIDHLTLSTELDDQDGLLKWELAKAYSEEEYYEKALKSYEEAYNNLKEDADYLKDYGYFLMEEGKVKEAIVILDSYLKIDPSDVEMEEYLNRVKEQ</sequence>
<dbReference type="PANTHER" id="PTHR45586">
    <property type="entry name" value="TPR REPEAT-CONTAINING PROTEIN PA4667"/>
    <property type="match status" value="1"/>
</dbReference>
<comment type="caution">
    <text evidence="5">The sequence shown here is derived from an EMBL/GenBank/DDBJ whole genome shotgun (WGS) entry which is preliminary data.</text>
</comment>
<feature type="repeat" description="TPR" evidence="3">
    <location>
        <begin position="288"/>
        <end position="321"/>
    </location>
</feature>
<name>A0A368XAC9_9BACI</name>
<dbReference type="Pfam" id="PF14559">
    <property type="entry name" value="TPR_19"/>
    <property type="match status" value="1"/>
</dbReference>
<evidence type="ECO:0000313" key="6">
    <source>
        <dbReference type="Proteomes" id="UP000252585"/>
    </source>
</evidence>
<feature type="repeat" description="TPR" evidence="3">
    <location>
        <begin position="254"/>
        <end position="287"/>
    </location>
</feature>
<gene>
    <name evidence="5" type="ORF">DFR57_11299</name>
</gene>
<dbReference type="InterPro" id="IPR051012">
    <property type="entry name" value="CellSynth/LPSAsmb/PSIAsmb"/>
</dbReference>
<dbReference type="PROSITE" id="PS50005">
    <property type="entry name" value="TPR"/>
    <property type="match status" value="4"/>
</dbReference>
<keyword evidence="6" id="KW-1185">Reference proteome</keyword>
<keyword evidence="4" id="KW-0175">Coiled coil</keyword>
<dbReference type="Proteomes" id="UP000252585">
    <property type="component" value="Unassembled WGS sequence"/>
</dbReference>